<accession>A0A6N6VV64</accession>
<dbReference type="GO" id="GO:0102482">
    <property type="term" value="F:5-deoxy-D-glucuronate isomerase activity"/>
    <property type="evidence" value="ECO:0007669"/>
    <property type="project" value="UniProtKB-EC"/>
</dbReference>
<dbReference type="Gene3D" id="2.60.120.10">
    <property type="entry name" value="Jelly Rolls"/>
    <property type="match status" value="2"/>
</dbReference>
<dbReference type="AlphaFoldDB" id="A0A6N6VV64"/>
<evidence type="ECO:0000313" key="3">
    <source>
        <dbReference type="Proteomes" id="UP000437748"/>
    </source>
</evidence>
<evidence type="ECO:0000256" key="1">
    <source>
        <dbReference type="ARBA" id="ARBA00023235"/>
    </source>
</evidence>
<dbReference type="PANTHER" id="PTHR39193">
    <property type="entry name" value="5-DEOXY-GLUCURONATE ISOMERASE"/>
    <property type="match status" value="1"/>
</dbReference>
<dbReference type="RefSeq" id="WP_153417877.1">
    <property type="nucleotide sequence ID" value="NZ_WFLM01000001.1"/>
</dbReference>
<dbReference type="InterPro" id="IPR024203">
    <property type="entry name" value="Deoxy-glucuronate_isom_IolB"/>
</dbReference>
<evidence type="ECO:0000313" key="2">
    <source>
        <dbReference type="EMBL" id="KAB8040363.1"/>
    </source>
</evidence>
<dbReference type="PANTHER" id="PTHR39193:SF1">
    <property type="entry name" value="5-DEOXY-GLUCURONATE ISOMERASE"/>
    <property type="match status" value="1"/>
</dbReference>
<dbReference type="GO" id="GO:0019310">
    <property type="term" value="P:inositol catabolic process"/>
    <property type="evidence" value="ECO:0007669"/>
    <property type="project" value="InterPro"/>
</dbReference>
<dbReference type="PIRSF" id="PIRSF036628">
    <property type="entry name" value="IolB"/>
    <property type="match status" value="1"/>
</dbReference>
<gene>
    <name evidence="2" type="primary">iolB</name>
    <name evidence="2" type="ORF">GCL60_00160</name>
</gene>
<dbReference type="SUPFAM" id="SSF51182">
    <property type="entry name" value="RmlC-like cupins"/>
    <property type="match status" value="1"/>
</dbReference>
<keyword evidence="3" id="KW-1185">Reference proteome</keyword>
<dbReference type="InterPro" id="IPR011051">
    <property type="entry name" value="RmlC_Cupin_sf"/>
</dbReference>
<dbReference type="InterPro" id="IPR014710">
    <property type="entry name" value="RmlC-like_jellyroll"/>
</dbReference>
<protein>
    <submittedName>
        <fullName evidence="2">5-deoxy-glucuronate isomerase</fullName>
        <ecNumber evidence="2">5.3.1.30</ecNumber>
    </submittedName>
</protein>
<dbReference type="InterPro" id="IPR021120">
    <property type="entry name" value="KduI/IolB_isomerase"/>
</dbReference>
<organism evidence="2 3">
    <name type="scientific">Silvanigrella paludirubra</name>
    <dbReference type="NCBI Taxonomy" id="2499159"/>
    <lineage>
        <taxon>Bacteria</taxon>
        <taxon>Pseudomonadati</taxon>
        <taxon>Bdellovibrionota</taxon>
        <taxon>Oligoflexia</taxon>
        <taxon>Silvanigrellales</taxon>
        <taxon>Silvanigrellaceae</taxon>
        <taxon>Silvanigrella</taxon>
    </lineage>
</organism>
<proteinExistence type="predicted"/>
<keyword evidence="1 2" id="KW-0413">Isomerase</keyword>
<reference evidence="2 3" key="1">
    <citation type="submission" date="2019-10" db="EMBL/GenBank/DDBJ databases">
        <title>New species of Slilvanegrellaceae.</title>
        <authorList>
            <person name="Pitt A."/>
            <person name="Hahn M.W."/>
        </authorList>
    </citation>
    <scope>NUCLEOTIDE SEQUENCE [LARGE SCALE GENOMIC DNA]</scope>
    <source>
        <strain evidence="2 3">SP-Ram-0.45-NSY-1</strain>
    </source>
</reference>
<dbReference type="EMBL" id="WFLM01000001">
    <property type="protein sequence ID" value="KAB8040363.1"/>
    <property type="molecule type" value="Genomic_DNA"/>
</dbReference>
<dbReference type="NCBIfam" id="TIGR04378">
    <property type="entry name" value="myo_inos_iolB"/>
    <property type="match status" value="1"/>
</dbReference>
<sequence>MDLLIKSNRKSNEHIIITPESAGWQYIGFIITEIKFDQTISWFDSKRELCLIILNGEVTIHLDQQIWEGIGKRQNVFDDLPPHAVYIPPAKFIKVTATKENTLCALCSAPAKGIYPPRWIKPEEMEKTVRGTGTNQRFVTDILPASAKAESLIVVEVRTPSSHSSSYPPHKHDMNFPQEESQLEEIYYHRIAPNQGWVFQRIYTDDRSLDQSVSAEDGDVVLVPYGYHPVVVPHGYHSYYLNVMAGPIREWKFRNDPDHEWMLNS</sequence>
<dbReference type="GO" id="GO:0008880">
    <property type="term" value="F:glucuronate isomerase activity"/>
    <property type="evidence" value="ECO:0007669"/>
    <property type="project" value="InterPro"/>
</dbReference>
<dbReference type="Proteomes" id="UP000437748">
    <property type="component" value="Unassembled WGS sequence"/>
</dbReference>
<dbReference type="Pfam" id="PF04962">
    <property type="entry name" value="KduI"/>
    <property type="match status" value="1"/>
</dbReference>
<dbReference type="OrthoDB" id="6121073at2"/>
<name>A0A6N6VV64_9BACT</name>
<dbReference type="EC" id="5.3.1.30" evidence="2"/>
<comment type="caution">
    <text evidence="2">The sequence shown here is derived from an EMBL/GenBank/DDBJ whole genome shotgun (WGS) entry which is preliminary data.</text>
</comment>